<keyword evidence="2" id="KW-1185">Reference proteome</keyword>
<dbReference type="EMBL" id="CP027433">
    <property type="protein sequence ID" value="AVM01188.1"/>
    <property type="molecule type" value="Genomic_DNA"/>
</dbReference>
<evidence type="ECO:0000313" key="2">
    <source>
        <dbReference type="Proteomes" id="UP000239814"/>
    </source>
</evidence>
<evidence type="ECO:0000313" key="1">
    <source>
        <dbReference type="EMBL" id="AVM01188.1"/>
    </source>
</evidence>
<gene>
    <name evidence="1" type="ORF">C6V83_13960</name>
</gene>
<reference evidence="1 2" key="1">
    <citation type="submission" date="2018-03" db="EMBL/GenBank/DDBJ databases">
        <title>Characteristics and genome of n-alkane degrading marine bacteria Gordonia iterans isolated from crude oil contaminated in Tae-an, South Korea.</title>
        <authorList>
            <person name="Lee S.-S."/>
            <person name="Kim H."/>
        </authorList>
    </citation>
    <scope>NUCLEOTIDE SEQUENCE [LARGE SCALE GENOMIC DNA]</scope>
    <source>
        <strain evidence="1 2">Co17</strain>
    </source>
</reference>
<dbReference type="Proteomes" id="UP000239814">
    <property type="component" value="Chromosome"/>
</dbReference>
<name>A0A2S0KHL6_9ACTN</name>
<dbReference type="InterPro" id="IPR027417">
    <property type="entry name" value="P-loop_NTPase"/>
</dbReference>
<organism evidence="1 2">
    <name type="scientific">Gordonia iterans</name>
    <dbReference type="NCBI Taxonomy" id="1004901"/>
    <lineage>
        <taxon>Bacteria</taxon>
        <taxon>Bacillati</taxon>
        <taxon>Actinomycetota</taxon>
        <taxon>Actinomycetes</taxon>
        <taxon>Mycobacteriales</taxon>
        <taxon>Gordoniaceae</taxon>
        <taxon>Gordonia</taxon>
    </lineage>
</organism>
<sequence>MSIVYVHVGLPKTGTTHIQDRLWVNRDLALENAGLLYPGVHPEDHFHAAAHLQPERYLSWAAPEHAGAWPRMVAQMKAWPGTSIVSHELFANAGVEDLRRLVDDLAFAEEVHVILTVRDLARQLPSVYQENVKNQRPTDFATFLASVADHAPGGGGTGELHEEPFWEFQDYTAVVGKWSTLVPADRIHLVTVPAPGTAAQGDSLWDRFLSVLGVDPALLPKTGERHNMSLSAAQTEFLRRLNTRIPSGVIPWTRYENIVKRRFIGIALRNTSQGKPLGLSAQQREWAATESVRLIDAIAAAGCRITGTLDDLRVDLSVDVAETPEPTDEAVANAGLDALAYWIAAMPEPVDQRSAATRAKDVARRVKRRAVGLRDRLKG</sequence>
<dbReference type="OrthoDB" id="5144031at2"/>
<keyword evidence="1" id="KW-0808">Transferase</keyword>
<accession>A0A2S0KHL6</accession>
<dbReference type="SUPFAM" id="SSF52540">
    <property type="entry name" value="P-loop containing nucleoside triphosphate hydrolases"/>
    <property type="match status" value="1"/>
</dbReference>
<dbReference type="AlphaFoldDB" id="A0A2S0KHL6"/>
<dbReference type="KEGG" id="git:C6V83_13960"/>
<dbReference type="Gene3D" id="3.40.50.300">
    <property type="entry name" value="P-loop containing nucleotide triphosphate hydrolases"/>
    <property type="match status" value="1"/>
</dbReference>
<protein>
    <submittedName>
        <fullName evidence="1">Sulfotransferase family protein</fullName>
    </submittedName>
</protein>
<proteinExistence type="predicted"/>
<dbReference type="RefSeq" id="WP_105942899.1">
    <property type="nucleotide sequence ID" value="NZ_CP027433.1"/>
</dbReference>
<dbReference type="GO" id="GO:0016740">
    <property type="term" value="F:transferase activity"/>
    <property type="evidence" value="ECO:0007669"/>
    <property type="project" value="UniProtKB-KW"/>
</dbReference>